<dbReference type="AlphaFoldDB" id="A0A1H2PM56"/>
<keyword evidence="4" id="KW-1185">Reference proteome</keyword>
<protein>
    <submittedName>
        <fullName evidence="3">Selenocysteine lyase/Cysteine desulfurase</fullName>
    </submittedName>
</protein>
<dbReference type="Gene3D" id="3.90.1150.10">
    <property type="entry name" value="Aspartate Aminotransferase, domain 1"/>
    <property type="match status" value="1"/>
</dbReference>
<name>A0A1H2PM56_9BURK</name>
<dbReference type="InterPro" id="IPR000192">
    <property type="entry name" value="Aminotrans_V_dom"/>
</dbReference>
<dbReference type="Gene3D" id="3.40.640.10">
    <property type="entry name" value="Type I PLP-dependent aspartate aminotransferase-like (Major domain)"/>
    <property type="match status" value="1"/>
</dbReference>
<feature type="domain" description="Aminotransferase class V" evidence="2">
    <location>
        <begin position="39"/>
        <end position="333"/>
    </location>
</feature>
<accession>A0A1H2PM56</accession>
<dbReference type="Pfam" id="PF00266">
    <property type="entry name" value="Aminotran_5"/>
    <property type="match status" value="1"/>
</dbReference>
<sequence>MPATRATALAAPHLDRLRADTPALRSSGHFNHGSCSLPPAPVFDAARHWLDLEARHGTLAALERLGDALIDSRQAMAALLHTQAARIAFTPSASHGWALASRALCAHGGAHIITTRHEWGGNALVMFAERDAGRLVIHRLDAASTEPADPLDRLDSAIAALPPSLRRSTAAPRWALSVQAVSAGFGGVADFTGLAERVHAAGGLLFVDASHAVGQTDVDVHAIDCDVLVFPTRKWLRGPKGVGVLYLSERALAAFDNAPLPDASNTEWRHAETAHPRTDARRFEIGEFNPGLRLAAGAAARYATELGPAAIEATVHRVAASLAEQIAARTGLQPAEVALLAGTGPMPCRDDGVAMRSASGLLTYRLPAGAAGCIAARLHARGLRVGTVEPANLRWLFTSLGAVDLLRLTPHYMTPTEQCAALVDALADALAAVLDDAVAAVVSGVPRQRSHGSGHG</sequence>
<dbReference type="Proteomes" id="UP000243719">
    <property type="component" value="Unassembled WGS sequence"/>
</dbReference>
<evidence type="ECO:0000259" key="2">
    <source>
        <dbReference type="Pfam" id="PF00266"/>
    </source>
</evidence>
<dbReference type="GO" id="GO:0016829">
    <property type="term" value="F:lyase activity"/>
    <property type="evidence" value="ECO:0007669"/>
    <property type="project" value="UniProtKB-KW"/>
</dbReference>
<organism evidence="3 4">
    <name type="scientific">Chitinasiproducens palmae</name>
    <dbReference type="NCBI Taxonomy" id="1770053"/>
    <lineage>
        <taxon>Bacteria</taxon>
        <taxon>Pseudomonadati</taxon>
        <taxon>Pseudomonadota</taxon>
        <taxon>Betaproteobacteria</taxon>
        <taxon>Burkholderiales</taxon>
        <taxon>Burkholderiaceae</taxon>
        <taxon>Chitinasiproducens</taxon>
    </lineage>
</organism>
<keyword evidence="3" id="KW-0456">Lyase</keyword>
<dbReference type="InterPro" id="IPR015421">
    <property type="entry name" value="PyrdxlP-dep_Trfase_major"/>
</dbReference>
<dbReference type="STRING" id="1770053.SAMN05216551_103145"/>
<dbReference type="SUPFAM" id="SSF53383">
    <property type="entry name" value="PLP-dependent transferases"/>
    <property type="match status" value="1"/>
</dbReference>
<dbReference type="PANTHER" id="PTHR43586:SF24">
    <property type="entry name" value="BLR4730 PROTEIN"/>
    <property type="match status" value="1"/>
</dbReference>
<dbReference type="InterPro" id="IPR015422">
    <property type="entry name" value="PyrdxlP-dep_Trfase_small"/>
</dbReference>
<reference evidence="4" key="1">
    <citation type="submission" date="2016-09" db="EMBL/GenBank/DDBJ databases">
        <authorList>
            <person name="Varghese N."/>
            <person name="Submissions S."/>
        </authorList>
    </citation>
    <scope>NUCLEOTIDE SEQUENCE [LARGE SCALE GENOMIC DNA]</scope>
    <source>
        <strain evidence="4">JS23</strain>
    </source>
</reference>
<evidence type="ECO:0000256" key="1">
    <source>
        <dbReference type="ARBA" id="ARBA00022898"/>
    </source>
</evidence>
<proteinExistence type="predicted"/>
<dbReference type="OrthoDB" id="9764293at2"/>
<gene>
    <name evidence="3" type="ORF">SAMN05216551_103145</name>
</gene>
<evidence type="ECO:0000313" key="4">
    <source>
        <dbReference type="Proteomes" id="UP000243719"/>
    </source>
</evidence>
<dbReference type="EMBL" id="FNLO01000003">
    <property type="protein sequence ID" value="SDV47606.1"/>
    <property type="molecule type" value="Genomic_DNA"/>
</dbReference>
<evidence type="ECO:0000313" key="3">
    <source>
        <dbReference type="EMBL" id="SDV47606.1"/>
    </source>
</evidence>
<dbReference type="InterPro" id="IPR015424">
    <property type="entry name" value="PyrdxlP-dep_Trfase"/>
</dbReference>
<dbReference type="PANTHER" id="PTHR43586">
    <property type="entry name" value="CYSTEINE DESULFURASE"/>
    <property type="match status" value="1"/>
</dbReference>
<dbReference type="RefSeq" id="WP_091906252.1">
    <property type="nucleotide sequence ID" value="NZ_FNLO01000003.1"/>
</dbReference>
<keyword evidence="1" id="KW-0663">Pyridoxal phosphate</keyword>